<dbReference type="Pfam" id="PF18735">
    <property type="entry name" value="HEPN_RiboL-PSP"/>
    <property type="match status" value="1"/>
</dbReference>
<reference evidence="2 3" key="1">
    <citation type="submission" date="2023-11" db="EMBL/GenBank/DDBJ databases">
        <title>Plant-associative lifestyle of Vibrio porteresiae and its evolutionary dynamics.</title>
        <authorList>
            <person name="Rameshkumar N."/>
            <person name="Kirti K."/>
        </authorList>
    </citation>
    <scope>NUCLEOTIDE SEQUENCE [LARGE SCALE GENOMIC DNA]</scope>
    <source>
        <strain evidence="2 3">MSSRF30</strain>
    </source>
</reference>
<organism evidence="2 3">
    <name type="scientific">Vibrio porteresiae DSM 19223</name>
    <dbReference type="NCBI Taxonomy" id="1123496"/>
    <lineage>
        <taxon>Bacteria</taxon>
        <taxon>Pseudomonadati</taxon>
        <taxon>Pseudomonadota</taxon>
        <taxon>Gammaproteobacteria</taxon>
        <taxon>Vibrionales</taxon>
        <taxon>Vibrionaceae</taxon>
        <taxon>Vibrio</taxon>
    </lineage>
</organism>
<gene>
    <name evidence="2" type="ORF">R8Z52_13090</name>
</gene>
<evidence type="ECO:0000259" key="1">
    <source>
        <dbReference type="Pfam" id="PF18735"/>
    </source>
</evidence>
<evidence type="ECO:0000313" key="3">
    <source>
        <dbReference type="Proteomes" id="UP001304071"/>
    </source>
</evidence>
<dbReference type="InterPro" id="IPR041519">
    <property type="entry name" value="HEPN_RiboL-PSP"/>
</dbReference>
<keyword evidence="3" id="KW-1185">Reference proteome</keyword>
<name>A0ABZ0Q9F0_9VIBR</name>
<proteinExistence type="predicted"/>
<sequence>MQKHPFYSFRKNLYRADVIHDISADLKEHNCSQYDYKNTLLNQAYIIYMVASWQGYVENLVEFYFNFVAYDLDNPSIRKVMQNKLEKSKRGFNTPGANGINTIILEVFGLNKISDMFSVDKLGSKKTKKILDDLLTCRHEIAHEARCTSESLTNDRLVFYRSFLLKLAKNLDELLMDNLDGSLNGFIFPGQFANKLLKSDG</sequence>
<evidence type="ECO:0000313" key="2">
    <source>
        <dbReference type="EMBL" id="WPC73049.1"/>
    </source>
</evidence>
<dbReference type="EMBL" id="CP138203">
    <property type="protein sequence ID" value="WPC73049.1"/>
    <property type="molecule type" value="Genomic_DNA"/>
</dbReference>
<dbReference type="RefSeq" id="WP_261892858.1">
    <property type="nucleotide sequence ID" value="NZ_AP024895.1"/>
</dbReference>
<feature type="domain" description="RiboL-PSP-HEPN" evidence="1">
    <location>
        <begin position="34"/>
        <end position="176"/>
    </location>
</feature>
<protein>
    <submittedName>
        <fullName evidence="2">HEPN domain-containing protein</fullName>
    </submittedName>
</protein>
<dbReference type="Proteomes" id="UP001304071">
    <property type="component" value="Chromosome 1"/>
</dbReference>
<accession>A0ABZ0Q9F0</accession>